<sequence>MALKAKKFYEEESAVVRNLYFVQDLDEDKKVEVFSHEWTSCPASLFEPDPSLDQDVIMMCIYYITHMDGLQELWVKKMDIYLPAHAIVDALAVKYDVEAADLSFMLLSTYILTGCDTVSYLYRRGKKCR</sequence>
<reference evidence="1" key="1">
    <citation type="journal article" date="2023" name="Science">
        <title>Genome structures resolve the early diversification of teleost fishes.</title>
        <authorList>
            <person name="Parey E."/>
            <person name="Louis A."/>
            <person name="Montfort J."/>
            <person name="Bouchez O."/>
            <person name="Roques C."/>
            <person name="Iampietro C."/>
            <person name="Lluch J."/>
            <person name="Castinel A."/>
            <person name="Donnadieu C."/>
            <person name="Desvignes T."/>
            <person name="Floi Bucao C."/>
            <person name="Jouanno E."/>
            <person name="Wen M."/>
            <person name="Mejri S."/>
            <person name="Dirks R."/>
            <person name="Jansen H."/>
            <person name="Henkel C."/>
            <person name="Chen W.J."/>
            <person name="Zahm M."/>
            <person name="Cabau C."/>
            <person name="Klopp C."/>
            <person name="Thompson A.W."/>
            <person name="Robinson-Rechavi M."/>
            <person name="Braasch I."/>
            <person name="Lecointre G."/>
            <person name="Bobe J."/>
            <person name="Postlethwait J.H."/>
            <person name="Berthelot C."/>
            <person name="Roest Crollius H."/>
            <person name="Guiguen Y."/>
        </authorList>
    </citation>
    <scope>NUCLEOTIDE SEQUENCE</scope>
    <source>
        <strain evidence="1">NC1722</strain>
    </source>
</reference>
<keyword evidence="2" id="KW-1185">Reference proteome</keyword>
<evidence type="ECO:0000313" key="2">
    <source>
        <dbReference type="Proteomes" id="UP001221898"/>
    </source>
</evidence>
<gene>
    <name evidence="1" type="ORF">AAFF_G00433310</name>
</gene>
<accession>A0AAD7S8Q1</accession>
<evidence type="ECO:0000313" key="1">
    <source>
        <dbReference type="EMBL" id="KAJ8397984.1"/>
    </source>
</evidence>
<dbReference type="Proteomes" id="UP001221898">
    <property type="component" value="Unassembled WGS sequence"/>
</dbReference>
<dbReference type="EMBL" id="JAINUG010000094">
    <property type="protein sequence ID" value="KAJ8397984.1"/>
    <property type="molecule type" value="Genomic_DNA"/>
</dbReference>
<dbReference type="AlphaFoldDB" id="A0AAD7S8Q1"/>
<organism evidence="1 2">
    <name type="scientific">Aldrovandia affinis</name>
    <dbReference type="NCBI Taxonomy" id="143900"/>
    <lineage>
        <taxon>Eukaryota</taxon>
        <taxon>Metazoa</taxon>
        <taxon>Chordata</taxon>
        <taxon>Craniata</taxon>
        <taxon>Vertebrata</taxon>
        <taxon>Euteleostomi</taxon>
        <taxon>Actinopterygii</taxon>
        <taxon>Neopterygii</taxon>
        <taxon>Teleostei</taxon>
        <taxon>Notacanthiformes</taxon>
        <taxon>Halosauridae</taxon>
        <taxon>Aldrovandia</taxon>
    </lineage>
</organism>
<comment type="caution">
    <text evidence="1">The sequence shown here is derived from an EMBL/GenBank/DDBJ whole genome shotgun (WGS) entry which is preliminary data.</text>
</comment>
<proteinExistence type="predicted"/>
<protein>
    <submittedName>
        <fullName evidence="1">Uncharacterized protein</fullName>
    </submittedName>
</protein>
<name>A0AAD7S8Q1_9TELE</name>